<dbReference type="InterPro" id="IPR036237">
    <property type="entry name" value="Xyl_isomerase-like_sf"/>
</dbReference>
<gene>
    <name evidence="2" type="ORF">METZ01_LOCUS45455</name>
</gene>
<evidence type="ECO:0000259" key="1">
    <source>
        <dbReference type="Pfam" id="PF01261"/>
    </source>
</evidence>
<dbReference type="AlphaFoldDB" id="A0A381RN02"/>
<feature type="domain" description="Xylose isomerase-like TIM barrel" evidence="1">
    <location>
        <begin position="26"/>
        <end position="254"/>
    </location>
</feature>
<dbReference type="Pfam" id="PF01261">
    <property type="entry name" value="AP_endonuc_2"/>
    <property type="match status" value="1"/>
</dbReference>
<dbReference type="InterPro" id="IPR013022">
    <property type="entry name" value="Xyl_isomerase-like_TIM-brl"/>
</dbReference>
<dbReference type="PANTHER" id="PTHR12110:SF53">
    <property type="entry name" value="BLR5974 PROTEIN"/>
    <property type="match status" value="1"/>
</dbReference>
<evidence type="ECO:0000313" key="2">
    <source>
        <dbReference type="EMBL" id="SUZ92601.1"/>
    </source>
</evidence>
<dbReference type="SUPFAM" id="SSF51658">
    <property type="entry name" value="Xylose isomerase-like"/>
    <property type="match status" value="1"/>
</dbReference>
<name>A0A381RN02_9ZZZZ</name>
<reference evidence="2" key="1">
    <citation type="submission" date="2018-05" db="EMBL/GenBank/DDBJ databases">
        <authorList>
            <person name="Lanie J.A."/>
            <person name="Ng W.-L."/>
            <person name="Kazmierczak K.M."/>
            <person name="Andrzejewski T.M."/>
            <person name="Davidsen T.M."/>
            <person name="Wayne K.J."/>
            <person name="Tettelin H."/>
            <person name="Glass J.I."/>
            <person name="Rusch D."/>
            <person name="Podicherti R."/>
            <person name="Tsui H.-C.T."/>
            <person name="Winkler M.E."/>
        </authorList>
    </citation>
    <scope>NUCLEOTIDE SEQUENCE</scope>
</reference>
<protein>
    <recommendedName>
        <fullName evidence="1">Xylose isomerase-like TIM barrel domain-containing protein</fullName>
    </recommendedName>
</protein>
<dbReference type="EMBL" id="UINC01002072">
    <property type="protein sequence ID" value="SUZ92601.1"/>
    <property type="molecule type" value="Genomic_DNA"/>
</dbReference>
<dbReference type="InterPro" id="IPR050312">
    <property type="entry name" value="IolE/XylAMocC-like"/>
</dbReference>
<accession>A0A381RN02</accession>
<dbReference type="Gene3D" id="3.20.20.150">
    <property type="entry name" value="Divalent-metal-dependent TIM barrel enzymes"/>
    <property type="match status" value="1"/>
</dbReference>
<dbReference type="PANTHER" id="PTHR12110">
    <property type="entry name" value="HYDROXYPYRUVATE ISOMERASE"/>
    <property type="match status" value="1"/>
</dbReference>
<organism evidence="2">
    <name type="scientific">marine metagenome</name>
    <dbReference type="NCBI Taxonomy" id="408172"/>
    <lineage>
        <taxon>unclassified sequences</taxon>
        <taxon>metagenomes</taxon>
        <taxon>ecological metagenomes</taxon>
    </lineage>
</organism>
<proteinExistence type="predicted"/>
<sequence>MIKLSLQSLCYRDTFNAGKITMLGIIDKAAEYQMDGVDLHFTHFESTDDSYLEEVKRACLKRGLHMCYIGVSNNFGKTGQDLHDEIKLMKKWIDVASKMGVPMIRAFGSWIPDGESEESAWPRLVASTKEVANYGKSKGVYVGLHNHNHGCIPATGEQVIRLLDDVDNPYYSHILDTGQYRGSPGASFGERGKEDPQWNFYGSIETSAPRAVHVRAKIYRIASGVEKWLNYDRIMPIIKNVGFNGWMSVVFEGQDELDEPSAVPLANAYLRSLLTKYEM</sequence>